<name>A0A171BC19_9ACTN</name>
<comment type="caution">
    <text evidence="5">The sequence shown here is derived from an EMBL/GenBank/DDBJ whole genome shotgun (WGS) entry which is preliminary data.</text>
</comment>
<dbReference type="Gene3D" id="3.40.50.10350">
    <property type="entry name" value="Glycerate kinase, domain 1"/>
    <property type="match status" value="1"/>
</dbReference>
<dbReference type="InterPro" id="IPR018197">
    <property type="entry name" value="Glycerate_kinase_RE-like"/>
</dbReference>
<reference evidence="6" key="2">
    <citation type="submission" date="2016-04" db="EMBL/GenBank/DDBJ databases">
        <title>Planomonospora sphaerica JCM9374 whole genome shotgun sequence.</title>
        <authorList>
            <person name="Suzuki T."/>
            <person name="Dohra H."/>
            <person name="Kodani S."/>
        </authorList>
    </citation>
    <scope>NUCLEOTIDE SEQUENCE [LARGE SCALE GENOMIC DNA]</scope>
    <source>
        <strain evidence="6">JCM 9374</strain>
    </source>
</reference>
<dbReference type="Pfam" id="PF02595">
    <property type="entry name" value="Gly_kinase"/>
    <property type="match status" value="2"/>
</dbReference>
<dbReference type="PANTHER" id="PTHR21599:SF0">
    <property type="entry name" value="GLYCERATE KINASE"/>
    <property type="match status" value="1"/>
</dbReference>
<keyword evidence="2" id="KW-0808">Transferase</keyword>
<gene>
    <name evidence="5" type="ORF">PS9374_00530</name>
</gene>
<organism evidence="5 6">
    <name type="scientific">Planomonospora sphaerica</name>
    <dbReference type="NCBI Taxonomy" id="161355"/>
    <lineage>
        <taxon>Bacteria</taxon>
        <taxon>Bacillati</taxon>
        <taxon>Actinomycetota</taxon>
        <taxon>Actinomycetes</taxon>
        <taxon>Streptosporangiales</taxon>
        <taxon>Streptosporangiaceae</taxon>
        <taxon>Planomonospora</taxon>
    </lineage>
</organism>
<dbReference type="AlphaFoldDB" id="A0A171BC19"/>
<evidence type="ECO:0000313" key="5">
    <source>
        <dbReference type="EMBL" id="GAT64898.1"/>
    </source>
</evidence>
<dbReference type="Proteomes" id="UP000077701">
    <property type="component" value="Unassembled WGS sequence"/>
</dbReference>
<evidence type="ECO:0000313" key="6">
    <source>
        <dbReference type="Proteomes" id="UP000077701"/>
    </source>
</evidence>
<evidence type="ECO:0000256" key="4">
    <source>
        <dbReference type="SAM" id="MobiDB-lite"/>
    </source>
</evidence>
<evidence type="ECO:0000256" key="1">
    <source>
        <dbReference type="ARBA" id="ARBA00006284"/>
    </source>
</evidence>
<reference evidence="5 6" key="1">
    <citation type="journal article" date="2016" name="Genome Announc.">
        <title>Draft Genome Sequence of Planomonospora sphaerica JCM9374, a Rare Actinomycete.</title>
        <authorList>
            <person name="Dohra H."/>
            <person name="Suzuki T."/>
            <person name="Inoue Y."/>
            <person name="Kodani S."/>
        </authorList>
    </citation>
    <scope>NUCLEOTIDE SEQUENCE [LARGE SCALE GENOMIC DNA]</scope>
    <source>
        <strain evidence="5 6">JCM 9374</strain>
    </source>
</reference>
<evidence type="ECO:0000256" key="2">
    <source>
        <dbReference type="ARBA" id="ARBA00022679"/>
    </source>
</evidence>
<dbReference type="InterPro" id="IPR018193">
    <property type="entry name" value="Glyc_kinase_flavodox-like_fold"/>
</dbReference>
<dbReference type="PANTHER" id="PTHR21599">
    <property type="entry name" value="GLYCERATE KINASE"/>
    <property type="match status" value="1"/>
</dbReference>
<comment type="similarity">
    <text evidence="1">Belongs to the glycerate kinase type-1 family.</text>
</comment>
<evidence type="ECO:0000256" key="3">
    <source>
        <dbReference type="ARBA" id="ARBA00022777"/>
    </source>
</evidence>
<dbReference type="InterPro" id="IPR036129">
    <property type="entry name" value="Glycerate_kinase_sf"/>
</dbReference>
<protein>
    <submittedName>
        <fullName evidence="5">Glycerate kinase</fullName>
    </submittedName>
</protein>
<dbReference type="InterPro" id="IPR004381">
    <property type="entry name" value="Glycerate_kinase"/>
</dbReference>
<keyword evidence="3 5" id="KW-0418">Kinase</keyword>
<dbReference type="NCBIfam" id="TIGR00045">
    <property type="entry name" value="glycerate kinase"/>
    <property type="match status" value="1"/>
</dbReference>
<keyword evidence="6" id="KW-1185">Reference proteome</keyword>
<proteinExistence type="inferred from homology"/>
<accession>A0A171BC19</accession>
<sequence>MSEPSGHIVIAPDKFKGSLTGAEVAARVAAGLRRSDPEVAVVALPVADGGDGTVDAVVACGFERVEVQVTGPVGEPVHAAYAWHPSGTADGPDPSGPAGPGVPTAVIELAEASGLRRLPPAEMPAGVPAGVPAGSTPAGTSSGEAPGSPGPAGPAAHGGVRLAPLTATSRGTGELIAHAVRRGARRIVLGLGGSACTDGGAGMMAALGVRFLDADGRELPPGGAALRDLARIDTSGLVPLDGVEFVVACDVDNPLLGPYGAAAVYAPQKGATGEEVRLLEAALARLAAVAAHTHGLTGAIEHDGVVRPMGVAAQPGAGAAGGVGFAAVAFLRADIRPGIEYLLDLLGFRRRLDGARLVVTGEGSLDEQTLRGKAPAGVAAAAGLAGVPVVAVCGRRALGDDELRRAGIRAAYALTDVEPDPERCMAEAGPLLERLTAKLAADWL</sequence>
<dbReference type="STRING" id="161355.PS9374_00530"/>
<dbReference type="RefSeq" id="WP_197286899.1">
    <property type="nucleotide sequence ID" value="NZ_BDCX01000001.1"/>
</dbReference>
<dbReference type="GO" id="GO:0008887">
    <property type="term" value="F:glycerate kinase activity"/>
    <property type="evidence" value="ECO:0007669"/>
    <property type="project" value="InterPro"/>
</dbReference>
<dbReference type="GO" id="GO:0031388">
    <property type="term" value="P:organic acid phosphorylation"/>
    <property type="evidence" value="ECO:0007669"/>
    <property type="project" value="InterPro"/>
</dbReference>
<dbReference type="EMBL" id="BDCX01000001">
    <property type="protein sequence ID" value="GAT64898.1"/>
    <property type="molecule type" value="Genomic_DNA"/>
</dbReference>
<feature type="region of interest" description="Disordered" evidence="4">
    <location>
        <begin position="119"/>
        <end position="159"/>
    </location>
</feature>
<feature type="region of interest" description="Disordered" evidence="4">
    <location>
        <begin position="82"/>
        <end position="103"/>
    </location>
</feature>
<feature type="compositionally biased region" description="Low complexity" evidence="4">
    <location>
        <begin position="137"/>
        <end position="159"/>
    </location>
</feature>
<dbReference type="SUPFAM" id="SSF110738">
    <property type="entry name" value="Glycerate kinase I"/>
    <property type="match status" value="2"/>
</dbReference>
<dbReference type="Gene3D" id="3.90.1510.10">
    <property type="entry name" value="Glycerate kinase, domain 2"/>
    <property type="match status" value="1"/>
</dbReference>